<dbReference type="SUPFAM" id="SSF56349">
    <property type="entry name" value="DNA breaking-rejoining enzymes"/>
    <property type="match status" value="1"/>
</dbReference>
<gene>
    <name evidence="5" type="ORF">J7I42_15005</name>
</gene>
<comment type="caution">
    <text evidence="5">The sequence shown here is derived from an EMBL/GenBank/DDBJ whole genome shotgun (WGS) entry which is preliminary data.</text>
</comment>
<proteinExistence type="inferred from homology"/>
<dbReference type="InterPro" id="IPR010998">
    <property type="entry name" value="Integrase_recombinase_N"/>
</dbReference>
<evidence type="ECO:0000313" key="6">
    <source>
        <dbReference type="Proteomes" id="UP000677244"/>
    </source>
</evidence>
<evidence type="ECO:0000256" key="1">
    <source>
        <dbReference type="ARBA" id="ARBA00008857"/>
    </source>
</evidence>
<dbReference type="PROSITE" id="PS51898">
    <property type="entry name" value="TYR_RECOMBINASE"/>
    <property type="match status" value="1"/>
</dbReference>
<dbReference type="Pfam" id="PF00589">
    <property type="entry name" value="Phage_integrase"/>
    <property type="match status" value="1"/>
</dbReference>
<keyword evidence="6" id="KW-1185">Reference proteome</keyword>
<evidence type="ECO:0000256" key="3">
    <source>
        <dbReference type="ARBA" id="ARBA00023172"/>
    </source>
</evidence>
<accession>A0ABS3YUH5</accession>
<dbReference type="InterPro" id="IPR050090">
    <property type="entry name" value="Tyrosine_recombinase_XerCD"/>
</dbReference>
<dbReference type="Proteomes" id="UP000677244">
    <property type="component" value="Unassembled WGS sequence"/>
</dbReference>
<organism evidence="5 6">
    <name type="scientific">Niastella soli</name>
    <dbReference type="NCBI Taxonomy" id="2821487"/>
    <lineage>
        <taxon>Bacteria</taxon>
        <taxon>Pseudomonadati</taxon>
        <taxon>Bacteroidota</taxon>
        <taxon>Chitinophagia</taxon>
        <taxon>Chitinophagales</taxon>
        <taxon>Chitinophagaceae</taxon>
        <taxon>Niastella</taxon>
    </lineage>
</organism>
<dbReference type="EMBL" id="JAGHKO010000004">
    <property type="protein sequence ID" value="MBO9201589.1"/>
    <property type="molecule type" value="Genomic_DNA"/>
</dbReference>
<protein>
    <submittedName>
        <fullName evidence="5">Tyrosine-type recombinase/integrase</fullName>
    </submittedName>
</protein>
<keyword evidence="2" id="KW-0238">DNA-binding</keyword>
<comment type="similarity">
    <text evidence="1">Belongs to the 'phage' integrase family.</text>
</comment>
<feature type="domain" description="Tyr recombinase" evidence="4">
    <location>
        <begin position="195"/>
        <end position="400"/>
    </location>
</feature>
<dbReference type="InterPro" id="IPR011010">
    <property type="entry name" value="DNA_brk_join_enz"/>
</dbReference>
<dbReference type="PANTHER" id="PTHR30349">
    <property type="entry name" value="PHAGE INTEGRASE-RELATED"/>
    <property type="match status" value="1"/>
</dbReference>
<evidence type="ECO:0000259" key="4">
    <source>
        <dbReference type="PROSITE" id="PS51898"/>
    </source>
</evidence>
<dbReference type="InterPro" id="IPR013762">
    <property type="entry name" value="Integrase-like_cat_sf"/>
</dbReference>
<evidence type="ECO:0000256" key="2">
    <source>
        <dbReference type="ARBA" id="ARBA00023125"/>
    </source>
</evidence>
<keyword evidence="3" id="KW-0233">DNA recombination</keyword>
<evidence type="ECO:0000313" key="5">
    <source>
        <dbReference type="EMBL" id="MBO9201589.1"/>
    </source>
</evidence>
<sequence>MGQKLKSSKGEISISNFQGRIRLRWRHAGERYSLNLPHAYLPENLHHGTVKATEIKLDVIRGCFDPSLEKYKPEIIVKPKAFKQVEVPVTTAKTQSPTLLHELVTNFNDWCANIRNVDIENSIDYLYTRRLLEKWVNIPIDQVAQKLNGENWAVTTYNRRLGYLNTFFAWLVSRKVIELNPLQDVCRKREKKRKKNPRRIPLEETEILTFLEAIKNNTYCQPSSAVKHSYYYPCLSFIFYTGVRNAEAIGLRVRHVDFDSKTVEISEAFARTIKGTNHAARIQKGTKMENVRYLPLTDELFSLLEYQLNDKTSDEFVFPSPTGLCIDDKMLQRRVIKPVLKELGFDDRDLYAARRSFGTRAIQQGMPLTDVAYLMGHSTIETASRNYVHVGKPAIALPAININKKSKSN</sequence>
<dbReference type="Gene3D" id="1.10.443.10">
    <property type="entry name" value="Intergrase catalytic core"/>
    <property type="match status" value="1"/>
</dbReference>
<dbReference type="Gene3D" id="1.10.150.130">
    <property type="match status" value="1"/>
</dbReference>
<reference evidence="5 6" key="1">
    <citation type="submission" date="2021-03" db="EMBL/GenBank/DDBJ databases">
        <title>Assistant Professor.</title>
        <authorList>
            <person name="Huq M.A."/>
        </authorList>
    </citation>
    <scope>NUCLEOTIDE SEQUENCE [LARGE SCALE GENOMIC DNA]</scope>
    <source>
        <strain evidence="5 6">MAH-29</strain>
    </source>
</reference>
<dbReference type="PANTHER" id="PTHR30349:SF41">
    <property type="entry name" value="INTEGRASE_RECOMBINASE PROTEIN MJ0367-RELATED"/>
    <property type="match status" value="1"/>
</dbReference>
<dbReference type="CDD" id="cd01189">
    <property type="entry name" value="INT_ICEBs1_C_like"/>
    <property type="match status" value="1"/>
</dbReference>
<dbReference type="InterPro" id="IPR002104">
    <property type="entry name" value="Integrase_catalytic"/>
</dbReference>
<name>A0ABS3YUH5_9BACT</name>
<dbReference type="RefSeq" id="WP_209139643.1">
    <property type="nucleotide sequence ID" value="NZ_JAGHKO010000004.1"/>
</dbReference>